<dbReference type="SUPFAM" id="SSF55729">
    <property type="entry name" value="Acyl-CoA N-acyltransferases (Nat)"/>
    <property type="match status" value="1"/>
</dbReference>
<dbReference type="CDD" id="cd04301">
    <property type="entry name" value="NAT_SF"/>
    <property type="match status" value="1"/>
</dbReference>
<protein>
    <recommendedName>
        <fullName evidence="1">N-acetyltransferase domain-containing protein</fullName>
    </recommendedName>
</protein>
<evidence type="ECO:0000259" key="1">
    <source>
        <dbReference type="PROSITE" id="PS51186"/>
    </source>
</evidence>
<name>A0A382L7S6_9ZZZZ</name>
<sequence length="159" mass="18758">MDIIIENVSYQNKKNARILEAVLTNWFRNPKELNLVDPTISYPFRYNKWVTLNYLDPDTHAFVIKKNKWVIGIGSMKAIPNTKTVEIFHIYIDLDYRRQSLSKQILRYLESLAVKENDELMIARIMPKNIIANALLKSEGYIEKEKTGRKIKIFQKKLI</sequence>
<dbReference type="Pfam" id="PF00583">
    <property type="entry name" value="Acetyltransf_1"/>
    <property type="match status" value="1"/>
</dbReference>
<proteinExistence type="predicted"/>
<gene>
    <name evidence="2" type="ORF">METZ01_LOCUS285838</name>
</gene>
<dbReference type="GO" id="GO:0016747">
    <property type="term" value="F:acyltransferase activity, transferring groups other than amino-acyl groups"/>
    <property type="evidence" value="ECO:0007669"/>
    <property type="project" value="InterPro"/>
</dbReference>
<dbReference type="Gene3D" id="3.40.630.30">
    <property type="match status" value="1"/>
</dbReference>
<dbReference type="InterPro" id="IPR016181">
    <property type="entry name" value="Acyl_CoA_acyltransferase"/>
</dbReference>
<evidence type="ECO:0000313" key="2">
    <source>
        <dbReference type="EMBL" id="SVC32984.1"/>
    </source>
</evidence>
<accession>A0A382L7S6</accession>
<feature type="domain" description="N-acetyltransferase" evidence="1">
    <location>
        <begin position="23"/>
        <end position="159"/>
    </location>
</feature>
<dbReference type="AlphaFoldDB" id="A0A382L7S6"/>
<dbReference type="InterPro" id="IPR000182">
    <property type="entry name" value="GNAT_dom"/>
</dbReference>
<dbReference type="PROSITE" id="PS51186">
    <property type="entry name" value="GNAT"/>
    <property type="match status" value="1"/>
</dbReference>
<reference evidence="2" key="1">
    <citation type="submission" date="2018-05" db="EMBL/GenBank/DDBJ databases">
        <authorList>
            <person name="Lanie J.A."/>
            <person name="Ng W.-L."/>
            <person name="Kazmierczak K.M."/>
            <person name="Andrzejewski T.M."/>
            <person name="Davidsen T.M."/>
            <person name="Wayne K.J."/>
            <person name="Tettelin H."/>
            <person name="Glass J.I."/>
            <person name="Rusch D."/>
            <person name="Podicherti R."/>
            <person name="Tsui H.-C.T."/>
            <person name="Winkler M.E."/>
        </authorList>
    </citation>
    <scope>NUCLEOTIDE SEQUENCE</scope>
</reference>
<dbReference type="EMBL" id="UINC01085439">
    <property type="protein sequence ID" value="SVC32984.1"/>
    <property type="molecule type" value="Genomic_DNA"/>
</dbReference>
<organism evidence="2">
    <name type="scientific">marine metagenome</name>
    <dbReference type="NCBI Taxonomy" id="408172"/>
    <lineage>
        <taxon>unclassified sequences</taxon>
        <taxon>metagenomes</taxon>
        <taxon>ecological metagenomes</taxon>
    </lineage>
</organism>